<evidence type="ECO:0000256" key="4">
    <source>
        <dbReference type="ARBA" id="ARBA00023125"/>
    </source>
</evidence>
<dbReference type="GO" id="GO:0030261">
    <property type="term" value="P:chromosome condensation"/>
    <property type="evidence" value="ECO:0007669"/>
    <property type="project" value="UniProtKB-KW"/>
</dbReference>
<evidence type="ECO:0000313" key="7">
    <source>
        <dbReference type="Proteomes" id="UP000569732"/>
    </source>
</evidence>
<dbReference type="CDD" id="cd13831">
    <property type="entry name" value="HU"/>
    <property type="match status" value="1"/>
</dbReference>
<name>A0A853I6G2_9GAMM</name>
<dbReference type="PROSITE" id="PS00045">
    <property type="entry name" value="HISTONE_LIKE"/>
    <property type="match status" value="1"/>
</dbReference>
<dbReference type="GO" id="GO:0006270">
    <property type="term" value="P:DNA replication initiation"/>
    <property type="evidence" value="ECO:0007669"/>
    <property type="project" value="UniProtKB-ARBA"/>
</dbReference>
<dbReference type="SMART" id="SM00411">
    <property type="entry name" value="BHL"/>
    <property type="match status" value="1"/>
</dbReference>
<dbReference type="GO" id="GO:0003677">
    <property type="term" value="F:DNA binding"/>
    <property type="evidence" value="ECO:0007669"/>
    <property type="project" value="UniProtKB-KW"/>
</dbReference>
<dbReference type="AlphaFoldDB" id="A0A853I6G2"/>
<evidence type="ECO:0000256" key="1">
    <source>
        <dbReference type="ARBA" id="ARBA00003819"/>
    </source>
</evidence>
<dbReference type="InterPro" id="IPR000119">
    <property type="entry name" value="Hist_DNA-bd"/>
</dbReference>
<evidence type="ECO:0000256" key="2">
    <source>
        <dbReference type="ARBA" id="ARBA00010529"/>
    </source>
</evidence>
<dbReference type="PANTHER" id="PTHR33175">
    <property type="entry name" value="DNA-BINDING PROTEIN HU"/>
    <property type="match status" value="1"/>
</dbReference>
<dbReference type="FunFam" id="4.10.520.10:FF:000001">
    <property type="entry name" value="DNA-binding protein HU"/>
    <property type="match status" value="1"/>
</dbReference>
<dbReference type="RefSeq" id="WP_180571486.1">
    <property type="nucleotide sequence ID" value="NZ_JACCKB010000093.1"/>
</dbReference>
<protein>
    <submittedName>
        <fullName evidence="6">HU family DNA-binding protein</fullName>
    </submittedName>
</protein>
<dbReference type="Gene3D" id="4.10.520.10">
    <property type="entry name" value="IHF-like DNA-binding proteins"/>
    <property type="match status" value="1"/>
</dbReference>
<dbReference type="InterPro" id="IPR020816">
    <property type="entry name" value="Histone-like_DNA-bd_CS"/>
</dbReference>
<keyword evidence="4 6" id="KW-0238">DNA-binding</keyword>
<dbReference type="PRINTS" id="PR01727">
    <property type="entry name" value="DNABINDINGHU"/>
</dbReference>
<dbReference type="Pfam" id="PF00216">
    <property type="entry name" value="Bac_DNA_binding"/>
    <property type="match status" value="1"/>
</dbReference>
<gene>
    <name evidence="6" type="ORF">H0A36_26130</name>
</gene>
<comment type="similarity">
    <text evidence="2 5">Belongs to the bacterial histone-like protein family.</text>
</comment>
<evidence type="ECO:0000256" key="5">
    <source>
        <dbReference type="RuleBase" id="RU003939"/>
    </source>
</evidence>
<sequence>MNKAELIDLIADKADLTKAQAKAALDAKLTSIQEALAEGNQVQLVGFGTFKVKHRAARTGRNPQTGEAMQIAESNVPSFTAGKALKESMK</sequence>
<comment type="function">
    <text evidence="1">Histone-like DNA-binding protein which is capable of wrapping DNA to stabilize it, and thus to prevent its denaturation under extreme environmental conditions.</text>
</comment>
<dbReference type="GO" id="GO:0030527">
    <property type="term" value="F:structural constituent of chromatin"/>
    <property type="evidence" value="ECO:0007669"/>
    <property type="project" value="InterPro"/>
</dbReference>
<organism evidence="6 7">
    <name type="scientific">Spartinivicinus marinus</name>
    <dbReference type="NCBI Taxonomy" id="2994442"/>
    <lineage>
        <taxon>Bacteria</taxon>
        <taxon>Pseudomonadati</taxon>
        <taxon>Pseudomonadota</taxon>
        <taxon>Gammaproteobacteria</taxon>
        <taxon>Oceanospirillales</taxon>
        <taxon>Zooshikellaceae</taxon>
        <taxon>Spartinivicinus</taxon>
    </lineage>
</organism>
<dbReference type="GO" id="GO:1990178">
    <property type="term" value="C:HU-DNA complex"/>
    <property type="evidence" value="ECO:0007669"/>
    <property type="project" value="UniProtKB-ARBA"/>
</dbReference>
<dbReference type="GO" id="GO:0006351">
    <property type="term" value="P:DNA-templated transcription"/>
    <property type="evidence" value="ECO:0007669"/>
    <property type="project" value="UniProtKB-ARBA"/>
</dbReference>
<dbReference type="GO" id="GO:0042802">
    <property type="term" value="F:identical protein binding"/>
    <property type="evidence" value="ECO:0007669"/>
    <property type="project" value="UniProtKB-ARBA"/>
</dbReference>
<dbReference type="InterPro" id="IPR010992">
    <property type="entry name" value="IHF-like_DNA-bd_dom_sf"/>
</dbReference>
<dbReference type="GO" id="GO:0005829">
    <property type="term" value="C:cytosol"/>
    <property type="evidence" value="ECO:0007669"/>
    <property type="project" value="TreeGrafter"/>
</dbReference>
<dbReference type="SUPFAM" id="SSF47729">
    <property type="entry name" value="IHF-like DNA-binding proteins"/>
    <property type="match status" value="1"/>
</dbReference>
<accession>A0A853I6G2</accession>
<evidence type="ECO:0000313" key="6">
    <source>
        <dbReference type="EMBL" id="NYZ69500.1"/>
    </source>
</evidence>
<comment type="caution">
    <text evidence="6">The sequence shown here is derived from an EMBL/GenBank/DDBJ whole genome shotgun (WGS) entry which is preliminary data.</text>
</comment>
<keyword evidence="3" id="KW-0226">DNA condensation</keyword>
<dbReference type="Proteomes" id="UP000569732">
    <property type="component" value="Unassembled WGS sequence"/>
</dbReference>
<dbReference type="PANTHER" id="PTHR33175:SF12">
    <property type="entry name" value="DNA-BINDING PROTEIN HU-ALPHA"/>
    <property type="match status" value="1"/>
</dbReference>
<keyword evidence="7" id="KW-1185">Reference proteome</keyword>
<dbReference type="EMBL" id="JACCKB010000093">
    <property type="protein sequence ID" value="NYZ69500.1"/>
    <property type="molecule type" value="Genomic_DNA"/>
</dbReference>
<proteinExistence type="inferred from homology"/>
<evidence type="ECO:0000256" key="3">
    <source>
        <dbReference type="ARBA" id="ARBA00023067"/>
    </source>
</evidence>
<dbReference type="GO" id="GO:1990103">
    <property type="term" value="C:DnaA-HU complex"/>
    <property type="evidence" value="ECO:0007669"/>
    <property type="project" value="UniProtKB-ARBA"/>
</dbReference>
<reference evidence="6 7" key="1">
    <citation type="submission" date="2020-07" db="EMBL/GenBank/DDBJ databases">
        <title>Endozoicomonas sp. nov., isolated from sediment.</title>
        <authorList>
            <person name="Gu T."/>
        </authorList>
    </citation>
    <scope>NUCLEOTIDE SEQUENCE [LARGE SCALE GENOMIC DNA]</scope>
    <source>
        <strain evidence="6 7">SM1973</strain>
    </source>
</reference>